<evidence type="ECO:0000256" key="5">
    <source>
        <dbReference type="ARBA" id="ARBA00023136"/>
    </source>
</evidence>
<dbReference type="PANTHER" id="PTHR30572:SF4">
    <property type="entry name" value="ABC TRANSPORTER PERMEASE YTRF"/>
    <property type="match status" value="1"/>
</dbReference>
<protein>
    <submittedName>
        <fullName evidence="9">FtsX-like permease family protein</fullName>
    </submittedName>
</protein>
<keyword evidence="4 7" id="KW-1133">Transmembrane helix</keyword>
<accession>A0A7J4D0U8</accession>
<dbReference type="Pfam" id="PF02687">
    <property type="entry name" value="FtsX"/>
    <property type="match status" value="1"/>
</dbReference>
<gene>
    <name evidence="9" type="ORF">EYO15_02480</name>
</gene>
<comment type="caution">
    <text evidence="9">The sequence shown here is derived from an EMBL/GenBank/DDBJ whole genome shotgun (WGS) entry which is preliminary data.</text>
</comment>
<feature type="transmembrane region" description="Helical" evidence="7">
    <location>
        <begin position="48"/>
        <end position="69"/>
    </location>
</feature>
<sequence>DCGDALRTLSVEVTNGNGVASTQDWSTTHREVERNGGLIFGTQGLLSLQFVVASLASVASAFVFLSLVLTKRKKELAILQAIGASPNQVIRLVLFEILAIIIVSMGLGVLLGLGIAYSFNGFFGIFGFLFQLFLGAGTPINRELVWPWLQLGLVNLSVLFAVVLALIFTTRRALKSDLAVVLKGE</sequence>
<dbReference type="Proteomes" id="UP000589132">
    <property type="component" value="Unassembled WGS sequence"/>
</dbReference>
<evidence type="ECO:0000256" key="4">
    <source>
        <dbReference type="ARBA" id="ARBA00022989"/>
    </source>
</evidence>
<comment type="subcellular location">
    <subcellularLocation>
        <location evidence="1">Cell membrane</location>
        <topology evidence="1">Multi-pass membrane protein</topology>
    </subcellularLocation>
</comment>
<feature type="transmembrane region" description="Helical" evidence="7">
    <location>
        <begin position="117"/>
        <end position="136"/>
    </location>
</feature>
<evidence type="ECO:0000313" key="10">
    <source>
        <dbReference type="Proteomes" id="UP000589132"/>
    </source>
</evidence>
<feature type="domain" description="ABC3 transporter permease C-terminal" evidence="8">
    <location>
        <begin position="50"/>
        <end position="177"/>
    </location>
</feature>
<keyword evidence="3 7" id="KW-0812">Transmembrane</keyword>
<evidence type="ECO:0000256" key="6">
    <source>
        <dbReference type="ARBA" id="ARBA00038076"/>
    </source>
</evidence>
<feature type="non-terminal residue" evidence="9">
    <location>
        <position position="1"/>
    </location>
</feature>
<evidence type="ECO:0000256" key="1">
    <source>
        <dbReference type="ARBA" id="ARBA00004651"/>
    </source>
</evidence>
<dbReference type="AlphaFoldDB" id="A0A7J4D0U8"/>
<evidence type="ECO:0000313" key="9">
    <source>
        <dbReference type="EMBL" id="HIA98030.1"/>
    </source>
</evidence>
<proteinExistence type="inferred from homology"/>
<evidence type="ECO:0000256" key="7">
    <source>
        <dbReference type="SAM" id="Phobius"/>
    </source>
</evidence>
<evidence type="ECO:0000259" key="8">
    <source>
        <dbReference type="Pfam" id="PF02687"/>
    </source>
</evidence>
<dbReference type="InterPro" id="IPR003838">
    <property type="entry name" value="ABC3_permease_C"/>
</dbReference>
<keyword evidence="5 7" id="KW-0472">Membrane</keyword>
<dbReference type="PANTHER" id="PTHR30572">
    <property type="entry name" value="MEMBRANE COMPONENT OF TRANSPORTER-RELATED"/>
    <property type="match status" value="1"/>
</dbReference>
<reference evidence="10" key="1">
    <citation type="journal article" date="2019" name="bioRxiv">
        <title>Genome diversification in globally distributed novel marine Proteobacteria is linked to environmental adaptation.</title>
        <authorList>
            <person name="Zhou Z."/>
            <person name="Tran P.Q."/>
            <person name="Kieft K."/>
            <person name="Anantharaman K."/>
        </authorList>
    </citation>
    <scope>NUCLEOTIDE SEQUENCE [LARGE SCALE GENOMIC DNA]</scope>
</reference>
<comment type="similarity">
    <text evidence="6">Belongs to the ABC-4 integral membrane protein family.</text>
</comment>
<dbReference type="GO" id="GO:0022857">
    <property type="term" value="F:transmembrane transporter activity"/>
    <property type="evidence" value="ECO:0007669"/>
    <property type="project" value="TreeGrafter"/>
</dbReference>
<dbReference type="GO" id="GO:0005886">
    <property type="term" value="C:plasma membrane"/>
    <property type="evidence" value="ECO:0007669"/>
    <property type="project" value="UniProtKB-SubCell"/>
</dbReference>
<evidence type="ECO:0000256" key="2">
    <source>
        <dbReference type="ARBA" id="ARBA00022475"/>
    </source>
</evidence>
<organism evidence="9 10">
    <name type="scientific">Marine Group III euryarchaeote</name>
    <dbReference type="NCBI Taxonomy" id="2173149"/>
    <lineage>
        <taxon>Archaea</taxon>
        <taxon>Methanobacteriati</taxon>
        <taxon>Thermoplasmatota</taxon>
        <taxon>Thermoplasmata</taxon>
        <taxon>Candidatus Thermoprofundales</taxon>
    </lineage>
</organism>
<keyword evidence="2" id="KW-1003">Cell membrane</keyword>
<dbReference type="InterPro" id="IPR050250">
    <property type="entry name" value="Macrolide_Exporter_MacB"/>
</dbReference>
<name>A0A7J4D0U8_9ARCH</name>
<feature type="transmembrane region" description="Helical" evidence="7">
    <location>
        <begin position="148"/>
        <end position="168"/>
    </location>
</feature>
<feature type="transmembrane region" description="Helical" evidence="7">
    <location>
        <begin position="89"/>
        <end position="111"/>
    </location>
</feature>
<dbReference type="EMBL" id="DTTC01000147">
    <property type="protein sequence ID" value="HIA98030.1"/>
    <property type="molecule type" value="Genomic_DNA"/>
</dbReference>
<evidence type="ECO:0000256" key="3">
    <source>
        <dbReference type="ARBA" id="ARBA00022692"/>
    </source>
</evidence>